<feature type="transmembrane region" description="Helical" evidence="1">
    <location>
        <begin position="77"/>
        <end position="96"/>
    </location>
</feature>
<keyword evidence="1" id="KW-1133">Transmembrane helix</keyword>
<keyword evidence="1" id="KW-0812">Transmembrane</keyword>
<sequence>MRWAVLTRRGLVSNAEQDDLAVLRKAGAALCGMCHGIVDQWHRSGRLSEFQAKQLNEHIGGARGLAAKQIAFEITGVPFPFFHLLTWTMIFLILMLQVNSACRFAVHILDDNCDPATDPCRELSSGVERVLLVGASVEVIGLGYTTPAFKSIWHTALYLTNPYGEFECDYDIDIDLQQLWVKSLELLNRMPRPRTAAMRRFTDSRHSGIWDRQGSRPIHT</sequence>
<name>A0A7S0PYF1_9EUKA</name>
<keyword evidence="1" id="KW-0472">Membrane</keyword>
<organism evidence="2">
    <name type="scientific">Coccolithus braarudii</name>
    <dbReference type="NCBI Taxonomy" id="221442"/>
    <lineage>
        <taxon>Eukaryota</taxon>
        <taxon>Haptista</taxon>
        <taxon>Haptophyta</taxon>
        <taxon>Prymnesiophyceae</taxon>
        <taxon>Coccolithales</taxon>
        <taxon>Coccolithaceae</taxon>
        <taxon>Coccolithus</taxon>
    </lineage>
</organism>
<accession>A0A7S0PYF1</accession>
<dbReference type="EMBL" id="HBEY01013597">
    <property type="protein sequence ID" value="CAD8603256.1"/>
    <property type="molecule type" value="Transcribed_RNA"/>
</dbReference>
<evidence type="ECO:0000313" key="2">
    <source>
        <dbReference type="EMBL" id="CAD8603256.1"/>
    </source>
</evidence>
<evidence type="ECO:0000256" key="1">
    <source>
        <dbReference type="SAM" id="Phobius"/>
    </source>
</evidence>
<reference evidence="2" key="1">
    <citation type="submission" date="2021-01" db="EMBL/GenBank/DDBJ databases">
        <authorList>
            <person name="Corre E."/>
            <person name="Pelletier E."/>
            <person name="Niang G."/>
            <person name="Scheremetjew M."/>
            <person name="Finn R."/>
            <person name="Kale V."/>
            <person name="Holt S."/>
            <person name="Cochrane G."/>
            <person name="Meng A."/>
            <person name="Brown T."/>
            <person name="Cohen L."/>
        </authorList>
    </citation>
    <scope>NUCLEOTIDE SEQUENCE</scope>
    <source>
        <strain evidence="2">PLY182g</strain>
    </source>
</reference>
<dbReference type="AlphaFoldDB" id="A0A7S0PYF1"/>
<proteinExistence type="predicted"/>
<protein>
    <submittedName>
        <fullName evidence="2">Uncharacterized protein</fullName>
    </submittedName>
</protein>
<gene>
    <name evidence="2" type="ORF">CPEL01642_LOCUS6591</name>
</gene>